<dbReference type="EMBL" id="WTYU01000001">
    <property type="protein sequence ID" value="MXP13230.1"/>
    <property type="molecule type" value="Genomic_DNA"/>
</dbReference>
<accession>A0A6L7GC85</accession>
<keyword evidence="2" id="KW-1133">Transmembrane helix</keyword>
<keyword evidence="4" id="KW-1185">Reference proteome</keyword>
<evidence type="ECO:0000313" key="3">
    <source>
        <dbReference type="EMBL" id="MXP13230.1"/>
    </source>
</evidence>
<evidence type="ECO:0000313" key="4">
    <source>
        <dbReference type="Proteomes" id="UP000473531"/>
    </source>
</evidence>
<dbReference type="Proteomes" id="UP000473531">
    <property type="component" value="Unassembled WGS sequence"/>
</dbReference>
<comment type="caution">
    <text evidence="3">The sequence shown here is derived from an EMBL/GenBank/DDBJ whole genome shotgun (WGS) entry which is preliminary data.</text>
</comment>
<dbReference type="RefSeq" id="WP_160599353.1">
    <property type="nucleotide sequence ID" value="NZ_WTYU01000001.1"/>
</dbReference>
<sequence length="155" mass="17478">MGIIDKINPVGGFSDFISEFRKPTPYRWPILGVSMLITFTIMYQIMGETMIGPPARPNVTYITSFADNRTDEEIIASNLENQKTQDAIAVLVEENEEAKRELYRTLGRASGMDVETIEREAARERANELAAENARKMEIRRRAGLLEEPVATPAE</sequence>
<reference evidence="3 4" key="1">
    <citation type="submission" date="2019-12" db="EMBL/GenBank/DDBJ databases">
        <title>Genomic-based taxomic classification of the family Erythrobacteraceae.</title>
        <authorList>
            <person name="Xu L."/>
        </authorList>
    </citation>
    <scope>NUCLEOTIDE SEQUENCE [LARGE SCALE GENOMIC DNA]</scope>
    <source>
        <strain evidence="3 4">KCTC 52259</strain>
    </source>
</reference>
<evidence type="ECO:0000256" key="1">
    <source>
        <dbReference type="SAM" id="Coils"/>
    </source>
</evidence>
<gene>
    <name evidence="3" type="ORF">GRI44_00405</name>
</gene>
<dbReference type="AlphaFoldDB" id="A0A6L7GC85"/>
<feature type="transmembrane region" description="Helical" evidence="2">
    <location>
        <begin position="26"/>
        <end position="46"/>
    </location>
</feature>
<organism evidence="3 4">
    <name type="scientific">Allopontixanthobacter confluentis</name>
    <dbReference type="NCBI Taxonomy" id="1849021"/>
    <lineage>
        <taxon>Bacteria</taxon>
        <taxon>Pseudomonadati</taxon>
        <taxon>Pseudomonadota</taxon>
        <taxon>Alphaproteobacteria</taxon>
        <taxon>Sphingomonadales</taxon>
        <taxon>Erythrobacteraceae</taxon>
        <taxon>Allopontixanthobacter</taxon>
    </lineage>
</organism>
<keyword evidence="2" id="KW-0812">Transmembrane</keyword>
<feature type="coiled-coil region" evidence="1">
    <location>
        <begin position="81"/>
        <end position="139"/>
    </location>
</feature>
<evidence type="ECO:0000256" key="2">
    <source>
        <dbReference type="SAM" id="Phobius"/>
    </source>
</evidence>
<protein>
    <submittedName>
        <fullName evidence="3">Uncharacterized protein</fullName>
    </submittedName>
</protein>
<name>A0A6L7GC85_9SPHN</name>
<proteinExistence type="predicted"/>
<keyword evidence="1" id="KW-0175">Coiled coil</keyword>
<keyword evidence="2" id="KW-0472">Membrane</keyword>
<dbReference type="OrthoDB" id="7391871at2"/>